<sequence>MVASMCGLFCLKCLLYILNTILTIMSIVIVCVGAGVLFVLRQVDGGGTPDFDLAHLSTAGILIVIVGVLIVLFVFCGCCGAFLGAGWMLIWFAVIMGCLLIVECVILGFAWKYSEPSKLEEVVSATYSALLDGAVKTRQINEQAQAGAAALLNFFQDKLECCGDVGQSDYSKRGLDFRDFCQRPNNNGYYSRGCTKVTVDFFQKHSHTMGGVVVGTMAFQLLAICLAIFLYFTIA</sequence>
<gene>
    <name evidence="9" type="primary">LOC100908564</name>
</gene>
<protein>
    <recommendedName>
        <fullName evidence="7">Tetraspanin</fullName>
    </recommendedName>
</protein>
<keyword evidence="8" id="KW-1185">Reference proteome</keyword>
<dbReference type="GO" id="GO:0005886">
    <property type="term" value="C:plasma membrane"/>
    <property type="evidence" value="ECO:0007669"/>
    <property type="project" value="TreeGrafter"/>
</dbReference>
<evidence type="ECO:0000256" key="3">
    <source>
        <dbReference type="ARBA" id="ARBA00022692"/>
    </source>
</evidence>
<feature type="transmembrane region" description="Helical" evidence="7">
    <location>
        <begin position="89"/>
        <end position="111"/>
    </location>
</feature>
<evidence type="ECO:0000256" key="2">
    <source>
        <dbReference type="ARBA" id="ARBA00006840"/>
    </source>
</evidence>
<feature type="transmembrane region" description="Helical" evidence="7">
    <location>
        <begin position="61"/>
        <end position="83"/>
    </location>
</feature>
<feature type="disulfide bond" evidence="6">
    <location>
        <begin position="162"/>
        <end position="181"/>
    </location>
</feature>
<feature type="disulfide bond" evidence="6">
    <location>
        <begin position="161"/>
        <end position="194"/>
    </location>
</feature>
<accession>A0AAJ6QWM4</accession>
<evidence type="ECO:0000256" key="1">
    <source>
        <dbReference type="ARBA" id="ARBA00004141"/>
    </source>
</evidence>
<comment type="similarity">
    <text evidence="2 7">Belongs to the tetraspanin (TM4SF) family.</text>
</comment>
<keyword evidence="6" id="KW-1015">Disulfide bond</keyword>
<dbReference type="PANTHER" id="PTHR19282">
    <property type="entry name" value="TETRASPANIN"/>
    <property type="match status" value="1"/>
</dbReference>
<dbReference type="RefSeq" id="XP_003746488.1">
    <property type="nucleotide sequence ID" value="XM_003746440.2"/>
</dbReference>
<proteinExistence type="inferred from homology"/>
<feature type="transmembrane region" description="Helical" evidence="7">
    <location>
        <begin position="14"/>
        <end position="40"/>
    </location>
</feature>
<dbReference type="InterPro" id="IPR008952">
    <property type="entry name" value="Tetraspanin_EC2_sf"/>
</dbReference>
<dbReference type="SUPFAM" id="SSF48652">
    <property type="entry name" value="Tetraspanin"/>
    <property type="match status" value="1"/>
</dbReference>
<dbReference type="PRINTS" id="PR00259">
    <property type="entry name" value="TMFOUR"/>
</dbReference>
<dbReference type="PANTHER" id="PTHR19282:SF534">
    <property type="entry name" value="TETRASPANIN FAMILY-RELATED"/>
    <property type="match status" value="1"/>
</dbReference>
<dbReference type="Gene3D" id="1.10.1450.10">
    <property type="entry name" value="Tetraspanin"/>
    <property type="match status" value="1"/>
</dbReference>
<dbReference type="Pfam" id="PF00335">
    <property type="entry name" value="Tetraspanin"/>
    <property type="match status" value="1"/>
</dbReference>
<keyword evidence="3 7" id="KW-0812">Transmembrane</keyword>
<organism evidence="8 9">
    <name type="scientific">Galendromus occidentalis</name>
    <name type="common">western predatory mite</name>
    <dbReference type="NCBI Taxonomy" id="34638"/>
    <lineage>
        <taxon>Eukaryota</taxon>
        <taxon>Metazoa</taxon>
        <taxon>Ecdysozoa</taxon>
        <taxon>Arthropoda</taxon>
        <taxon>Chelicerata</taxon>
        <taxon>Arachnida</taxon>
        <taxon>Acari</taxon>
        <taxon>Parasitiformes</taxon>
        <taxon>Mesostigmata</taxon>
        <taxon>Gamasina</taxon>
        <taxon>Phytoseioidea</taxon>
        <taxon>Phytoseiidae</taxon>
        <taxon>Typhlodrominae</taxon>
        <taxon>Galendromus</taxon>
    </lineage>
</organism>
<evidence type="ECO:0000313" key="8">
    <source>
        <dbReference type="Proteomes" id="UP000694867"/>
    </source>
</evidence>
<feature type="transmembrane region" description="Helical" evidence="7">
    <location>
        <begin position="212"/>
        <end position="234"/>
    </location>
</feature>
<name>A0AAJ6QWM4_9ACAR</name>
<evidence type="ECO:0000256" key="5">
    <source>
        <dbReference type="ARBA" id="ARBA00023136"/>
    </source>
</evidence>
<evidence type="ECO:0000256" key="4">
    <source>
        <dbReference type="ARBA" id="ARBA00022989"/>
    </source>
</evidence>
<dbReference type="InterPro" id="IPR000301">
    <property type="entry name" value="Tetraspanin_animals"/>
</dbReference>
<comment type="subcellular location">
    <subcellularLocation>
        <location evidence="1 7">Membrane</location>
        <topology evidence="1 7">Multi-pass membrane protein</topology>
    </subcellularLocation>
</comment>
<dbReference type="KEGG" id="goe:100908564"/>
<evidence type="ECO:0000256" key="6">
    <source>
        <dbReference type="PIRSR" id="PIRSR002419-1"/>
    </source>
</evidence>
<dbReference type="PIRSF" id="PIRSF002419">
    <property type="entry name" value="Tetraspanin"/>
    <property type="match status" value="1"/>
</dbReference>
<dbReference type="Proteomes" id="UP000694867">
    <property type="component" value="Unplaced"/>
</dbReference>
<dbReference type="AlphaFoldDB" id="A0AAJ6QWM4"/>
<evidence type="ECO:0000313" key="9">
    <source>
        <dbReference type="RefSeq" id="XP_003746488.1"/>
    </source>
</evidence>
<dbReference type="InterPro" id="IPR018499">
    <property type="entry name" value="Tetraspanin/Peripherin"/>
</dbReference>
<keyword evidence="4 7" id="KW-1133">Transmembrane helix</keyword>
<keyword evidence="5 7" id="KW-0472">Membrane</keyword>
<reference evidence="9" key="1">
    <citation type="submission" date="2025-08" db="UniProtKB">
        <authorList>
            <consortium name="RefSeq"/>
        </authorList>
    </citation>
    <scope>IDENTIFICATION</scope>
</reference>
<dbReference type="GeneID" id="100908564"/>
<evidence type="ECO:0000256" key="7">
    <source>
        <dbReference type="RuleBase" id="RU361218"/>
    </source>
</evidence>